<dbReference type="PANTHER" id="PTHR43201">
    <property type="entry name" value="ACYL-COA SYNTHETASE"/>
    <property type="match status" value="1"/>
</dbReference>
<reference evidence="4" key="1">
    <citation type="submission" date="2021-01" db="EMBL/GenBank/DDBJ databases">
        <title>Whole genome shotgun sequence of Virgisporangium aliadipatigenens NBRC 105644.</title>
        <authorList>
            <person name="Komaki H."/>
            <person name="Tamura T."/>
        </authorList>
    </citation>
    <scope>NUCLEOTIDE SEQUENCE</scope>
    <source>
        <strain evidence="4">NBRC 105644</strain>
    </source>
</reference>
<dbReference type="Gene3D" id="3.30.300.30">
    <property type="match status" value="1"/>
</dbReference>
<dbReference type="Proteomes" id="UP000619260">
    <property type="component" value="Unassembled WGS sequence"/>
</dbReference>
<dbReference type="PANTHER" id="PTHR43201:SF8">
    <property type="entry name" value="ACYL-COA SYNTHETASE FAMILY MEMBER 3"/>
    <property type="match status" value="1"/>
</dbReference>
<dbReference type="EMBL" id="BOPF01000003">
    <property type="protein sequence ID" value="GIJ44251.1"/>
    <property type="molecule type" value="Genomic_DNA"/>
</dbReference>
<evidence type="ECO:0000259" key="3">
    <source>
        <dbReference type="Pfam" id="PF13193"/>
    </source>
</evidence>
<keyword evidence="4" id="KW-0436">Ligase</keyword>
<dbReference type="GO" id="GO:0031956">
    <property type="term" value="F:medium-chain fatty acid-CoA ligase activity"/>
    <property type="evidence" value="ECO:0007669"/>
    <property type="project" value="TreeGrafter"/>
</dbReference>
<dbReference type="InterPro" id="IPR042099">
    <property type="entry name" value="ANL_N_sf"/>
</dbReference>
<accession>A0A8J3YFV0</accession>
<proteinExistence type="inferred from homology"/>
<dbReference type="InterPro" id="IPR020845">
    <property type="entry name" value="AMP-binding_CS"/>
</dbReference>
<dbReference type="SUPFAM" id="SSF56801">
    <property type="entry name" value="Acetyl-CoA synthetase-like"/>
    <property type="match status" value="1"/>
</dbReference>
<feature type="domain" description="AMP-dependent synthetase/ligase" evidence="2">
    <location>
        <begin position="14"/>
        <end position="309"/>
    </location>
</feature>
<sequence length="463" mass="50243">MGIASWWGEDLLAGYDGRPAWIGHNTTVERGELRSRVAAAVNTFHRLGIRPGTSVALRGRTGYTFLETLLALWAAGAQVLILDGRAKRAEVRPTLRLCLPQFVVECGAPRRGEDEAALTVSARADGVPARTDHCLLQTSSGSTGRPKVIGRTVPGMLAQLERLRALPEVPQAGERVLILQSMTHSYGLFSGFLHTLRAGATAVVAPSSSPDGVLARAIDVRANVLMGVPVHFGLLSAVETPPDLPSLRNVFSSGESLSRATFDDFARVYRHRIGQIYGMTEIGAVLTDLRGAYGPPAVGLPTRGIDVRAENSELFIRMAQSPYVFHDRPDRYADGWFRTFDRCAIDPVSGVVNILGRTDSLASVGGLKVDLTEIERVLAAHADVSEVVVVQGEVIEAHVGGAPTLTARALVDWCRERLSDYKVPKRFHILPRLPRSVNGKLLRNRELLHEAYRSATTTTVRSG</sequence>
<evidence type="ECO:0000259" key="2">
    <source>
        <dbReference type="Pfam" id="PF00501"/>
    </source>
</evidence>
<dbReference type="GO" id="GO:0006631">
    <property type="term" value="P:fatty acid metabolic process"/>
    <property type="evidence" value="ECO:0007669"/>
    <property type="project" value="TreeGrafter"/>
</dbReference>
<organism evidence="4 5">
    <name type="scientific">Virgisporangium aliadipatigenens</name>
    <dbReference type="NCBI Taxonomy" id="741659"/>
    <lineage>
        <taxon>Bacteria</taxon>
        <taxon>Bacillati</taxon>
        <taxon>Actinomycetota</taxon>
        <taxon>Actinomycetes</taxon>
        <taxon>Micromonosporales</taxon>
        <taxon>Micromonosporaceae</taxon>
        <taxon>Virgisporangium</taxon>
    </lineage>
</organism>
<dbReference type="InterPro" id="IPR025110">
    <property type="entry name" value="AMP-bd_C"/>
</dbReference>
<dbReference type="AlphaFoldDB" id="A0A8J3YFV0"/>
<dbReference type="Gene3D" id="3.40.50.12780">
    <property type="entry name" value="N-terminal domain of ligase-like"/>
    <property type="match status" value="1"/>
</dbReference>
<gene>
    <name evidence="4" type="ORF">Val02_11370</name>
</gene>
<evidence type="ECO:0000313" key="5">
    <source>
        <dbReference type="Proteomes" id="UP000619260"/>
    </source>
</evidence>
<dbReference type="PROSITE" id="PS00455">
    <property type="entry name" value="AMP_BINDING"/>
    <property type="match status" value="1"/>
</dbReference>
<dbReference type="Pfam" id="PF00501">
    <property type="entry name" value="AMP-binding"/>
    <property type="match status" value="1"/>
</dbReference>
<dbReference type="InterPro" id="IPR000873">
    <property type="entry name" value="AMP-dep_synth/lig_dom"/>
</dbReference>
<comment type="similarity">
    <text evidence="1">Belongs to the ATP-dependent AMP-binding enzyme family.</text>
</comment>
<feature type="domain" description="AMP-binding enzyme C-terminal" evidence="3">
    <location>
        <begin position="373"/>
        <end position="440"/>
    </location>
</feature>
<name>A0A8J3YFV0_9ACTN</name>
<dbReference type="InterPro" id="IPR045851">
    <property type="entry name" value="AMP-bd_C_sf"/>
</dbReference>
<comment type="caution">
    <text evidence="4">The sequence shown here is derived from an EMBL/GenBank/DDBJ whole genome shotgun (WGS) entry which is preliminary data.</text>
</comment>
<protein>
    <submittedName>
        <fullName evidence="4">Long-chain-fatty-acid--CoA ligase</fullName>
    </submittedName>
</protein>
<keyword evidence="5" id="KW-1185">Reference proteome</keyword>
<dbReference type="Pfam" id="PF13193">
    <property type="entry name" value="AMP-binding_C"/>
    <property type="match status" value="1"/>
</dbReference>
<evidence type="ECO:0000256" key="1">
    <source>
        <dbReference type="ARBA" id="ARBA00006432"/>
    </source>
</evidence>
<evidence type="ECO:0000313" key="4">
    <source>
        <dbReference type="EMBL" id="GIJ44251.1"/>
    </source>
</evidence>